<accession>A0A2P6AUZ1</accession>
<dbReference type="Gene3D" id="1.20.5.1030">
    <property type="entry name" value="Preprotein translocase secy subunit"/>
    <property type="match status" value="1"/>
</dbReference>
<gene>
    <name evidence="9 10" type="primary">secE</name>
    <name evidence="10" type="ORF">C5O18_01460</name>
</gene>
<evidence type="ECO:0000256" key="6">
    <source>
        <dbReference type="ARBA" id="ARBA00022989"/>
    </source>
</evidence>
<comment type="similarity">
    <text evidence="9">Belongs to the SecE/SEC61-gamma family.</text>
</comment>
<evidence type="ECO:0000313" key="10">
    <source>
        <dbReference type="EMBL" id="PQA51000.1"/>
    </source>
</evidence>
<comment type="function">
    <text evidence="9">Essential subunit of the Sec protein translocation channel SecYEG. Clamps together the 2 halves of SecY. May contact the channel plug during translocation.</text>
</comment>
<dbReference type="GO" id="GO:0006605">
    <property type="term" value="P:protein targeting"/>
    <property type="evidence" value="ECO:0007669"/>
    <property type="project" value="UniProtKB-UniRule"/>
</dbReference>
<dbReference type="PANTHER" id="PTHR33910:SF1">
    <property type="entry name" value="PROTEIN TRANSLOCASE SUBUNIT SECE"/>
    <property type="match status" value="1"/>
</dbReference>
<dbReference type="EMBL" id="PTQZ01000013">
    <property type="protein sequence ID" value="PQA51000.1"/>
    <property type="molecule type" value="Genomic_DNA"/>
</dbReference>
<evidence type="ECO:0000256" key="8">
    <source>
        <dbReference type="ARBA" id="ARBA00023136"/>
    </source>
</evidence>
<evidence type="ECO:0000256" key="9">
    <source>
        <dbReference type="HAMAP-Rule" id="MF_00422"/>
    </source>
</evidence>
<evidence type="ECO:0000256" key="3">
    <source>
        <dbReference type="ARBA" id="ARBA00022475"/>
    </source>
</evidence>
<sequence length="122" mass="13240">MTTPVETVRDPANTVKWVVVVALLIAATLVNRLLPELSGLLRGLLMVGLGALALVVAFVTSQGRSFLDLLKQAQVEVRKVVWPTKQETWQTTLIVLVVVLVMSLLLWGMDSLFGFLISAAIG</sequence>
<dbReference type="PANTHER" id="PTHR33910">
    <property type="entry name" value="PROTEIN TRANSLOCASE SUBUNIT SECE"/>
    <property type="match status" value="1"/>
</dbReference>
<dbReference type="PROSITE" id="PS01067">
    <property type="entry name" value="SECE_SEC61G"/>
    <property type="match status" value="1"/>
</dbReference>
<proteinExistence type="inferred from homology"/>
<evidence type="ECO:0000256" key="1">
    <source>
        <dbReference type="ARBA" id="ARBA00004370"/>
    </source>
</evidence>
<feature type="transmembrane region" description="Helical" evidence="9">
    <location>
        <begin position="93"/>
        <end position="121"/>
    </location>
</feature>
<keyword evidence="3 9" id="KW-1003">Cell membrane</keyword>
<comment type="subcellular location">
    <subcellularLocation>
        <location evidence="1">Membrane</location>
    </subcellularLocation>
</comment>
<keyword evidence="6 9" id="KW-1133">Transmembrane helix</keyword>
<dbReference type="Proteomes" id="UP000243900">
    <property type="component" value="Unassembled WGS sequence"/>
</dbReference>
<evidence type="ECO:0000256" key="4">
    <source>
        <dbReference type="ARBA" id="ARBA00022692"/>
    </source>
</evidence>
<feature type="transmembrane region" description="Helical" evidence="9">
    <location>
        <begin position="41"/>
        <end position="60"/>
    </location>
</feature>
<dbReference type="RefSeq" id="WP_105191105.1">
    <property type="nucleotide sequence ID" value="NZ_PTQZ01000013.1"/>
</dbReference>
<comment type="subunit">
    <text evidence="9">Component of the Sec protein translocase complex. Heterotrimer consisting of SecY, SecE and SecG subunits. The heterotrimers can form oligomers, although 1 heterotrimer is thought to be able to translocate proteins. Interacts with the ribosome. Interacts with SecDF, and other proteins may be involved. Interacts with SecA.</text>
</comment>
<dbReference type="Pfam" id="PF00584">
    <property type="entry name" value="SecE"/>
    <property type="match status" value="1"/>
</dbReference>
<keyword evidence="11" id="KW-1185">Reference proteome</keyword>
<name>A0A2P6AUZ1_9GAMM</name>
<dbReference type="InterPro" id="IPR038379">
    <property type="entry name" value="SecE_sf"/>
</dbReference>
<dbReference type="PRINTS" id="PR01650">
    <property type="entry name" value="SECETRNLCASE"/>
</dbReference>
<dbReference type="NCBIfam" id="TIGR00964">
    <property type="entry name" value="secE_bact"/>
    <property type="match status" value="1"/>
</dbReference>
<dbReference type="GO" id="GO:0008320">
    <property type="term" value="F:protein transmembrane transporter activity"/>
    <property type="evidence" value="ECO:0007669"/>
    <property type="project" value="UniProtKB-UniRule"/>
</dbReference>
<dbReference type="AlphaFoldDB" id="A0A2P6AUZ1"/>
<keyword evidence="2 9" id="KW-0813">Transport</keyword>
<evidence type="ECO:0000256" key="2">
    <source>
        <dbReference type="ARBA" id="ARBA00022448"/>
    </source>
</evidence>
<keyword evidence="7 9" id="KW-0811">Translocation</keyword>
<keyword evidence="8 9" id="KW-0472">Membrane</keyword>
<comment type="caution">
    <text evidence="10">The sequence shown here is derived from an EMBL/GenBank/DDBJ whole genome shotgun (WGS) entry which is preliminary data.</text>
</comment>
<feature type="transmembrane region" description="Helical" evidence="9">
    <location>
        <begin position="15"/>
        <end position="34"/>
    </location>
</feature>
<keyword evidence="5 9" id="KW-0653">Protein transport</keyword>
<evidence type="ECO:0000256" key="5">
    <source>
        <dbReference type="ARBA" id="ARBA00022927"/>
    </source>
</evidence>
<protein>
    <recommendedName>
        <fullName evidence="9">Protein translocase subunit SecE</fullName>
    </recommendedName>
</protein>
<organism evidence="10 11">
    <name type="scientific">Amnimonas aquatica</name>
    <dbReference type="NCBI Taxonomy" id="2094561"/>
    <lineage>
        <taxon>Bacteria</taxon>
        <taxon>Pseudomonadati</taxon>
        <taxon>Pseudomonadota</taxon>
        <taxon>Gammaproteobacteria</taxon>
        <taxon>Moraxellales</taxon>
        <taxon>Moraxellaceae</taxon>
        <taxon>Amnimonas</taxon>
    </lineage>
</organism>
<dbReference type="GO" id="GO:0043952">
    <property type="term" value="P:protein transport by the Sec complex"/>
    <property type="evidence" value="ECO:0007669"/>
    <property type="project" value="UniProtKB-UniRule"/>
</dbReference>
<dbReference type="GO" id="GO:0009306">
    <property type="term" value="P:protein secretion"/>
    <property type="evidence" value="ECO:0007669"/>
    <property type="project" value="UniProtKB-UniRule"/>
</dbReference>
<dbReference type="GO" id="GO:0005886">
    <property type="term" value="C:plasma membrane"/>
    <property type="evidence" value="ECO:0007669"/>
    <property type="project" value="UniProtKB-UniRule"/>
</dbReference>
<evidence type="ECO:0000256" key="7">
    <source>
        <dbReference type="ARBA" id="ARBA00023010"/>
    </source>
</evidence>
<keyword evidence="4 9" id="KW-0812">Transmembrane</keyword>
<dbReference type="GO" id="GO:0065002">
    <property type="term" value="P:intracellular protein transmembrane transport"/>
    <property type="evidence" value="ECO:0007669"/>
    <property type="project" value="UniProtKB-UniRule"/>
</dbReference>
<dbReference type="OrthoDB" id="9806365at2"/>
<reference evidence="11" key="1">
    <citation type="submission" date="2018-02" db="EMBL/GenBank/DDBJ databases">
        <title>Genome sequencing of Solimonas sp. HR-BB.</title>
        <authorList>
            <person name="Lee Y."/>
            <person name="Jeon C.O."/>
        </authorList>
    </citation>
    <scope>NUCLEOTIDE SEQUENCE [LARGE SCALE GENOMIC DNA]</scope>
    <source>
        <strain evidence="11">HR-E</strain>
    </source>
</reference>
<dbReference type="InterPro" id="IPR005807">
    <property type="entry name" value="SecE_bac"/>
</dbReference>
<dbReference type="HAMAP" id="MF_00422">
    <property type="entry name" value="SecE"/>
    <property type="match status" value="1"/>
</dbReference>
<dbReference type="InterPro" id="IPR001901">
    <property type="entry name" value="Translocase_SecE/Sec61-g"/>
</dbReference>
<comment type="caution">
    <text evidence="9">Lacks conserved residue(s) required for the propagation of feature annotation.</text>
</comment>
<evidence type="ECO:0000313" key="11">
    <source>
        <dbReference type="Proteomes" id="UP000243900"/>
    </source>
</evidence>